<feature type="domain" description="EGF-like" evidence="9">
    <location>
        <begin position="228"/>
        <end position="259"/>
    </location>
</feature>
<dbReference type="PRINTS" id="PR00011">
    <property type="entry name" value="EGFLAMININ"/>
</dbReference>
<sequence length="532" mass="56051">MVDPILVLFLVFAVLTELAGYVGAVADVTLVNERPLVVTAEAQTFLKCVTNSGDSVRFTAEGSWVIPESAVTSTIGPESWPGGMLTFSPAGGADRTGVFTCSGTDSSGQTASVSTAKTLSSAVFFSTQFTVTASIGDSARLHMALSGSGRSQVNIRWQHDGSLIVIKLNRGNVAERIEIAETFDSVVAADAGIYECFSSESTRREGNQGIVRLIVRGCPKNKWGQNCNEDCPACYNGGQCDHNTGECTCAPGFMGNNCEMGCGGNRFGRDCSFRCDATNDDNGACAGRVFCVPDPQGCSCATGFTGIDCTEVSRSAACTPGRFGAGCTQQCHCRDNQPCDPYTGACAQGCADGREGPSCQQVSVPDACSNNPCLNGGTCQVTQDSFSCTCTGDFTGATCDTAADSPTLGLSDGSVDLASEDAPVDPMWTLLPPTLCALTLALFIGGAFCCCKQKCCPSNDVLPIFVTTEEIEKLGLPPAGAPMTADRSAHRKPGRPRRENTLLVSPKKRVQMERELAPSRKQWQAARKPRRK</sequence>
<dbReference type="PROSITE" id="PS00022">
    <property type="entry name" value="EGF_1"/>
    <property type="match status" value="3"/>
</dbReference>
<dbReference type="FunFam" id="2.10.25.10:FF:000255">
    <property type="entry name" value="Sushi, nidogen and EGF-like domains 1"/>
    <property type="match status" value="1"/>
</dbReference>
<dbReference type="GeneID" id="109468080"/>
<evidence type="ECO:0000256" key="1">
    <source>
        <dbReference type="ARBA" id="ARBA00022536"/>
    </source>
</evidence>
<evidence type="ECO:0000256" key="2">
    <source>
        <dbReference type="ARBA" id="ARBA00022729"/>
    </source>
</evidence>
<dbReference type="CDD" id="cd00054">
    <property type="entry name" value="EGF_CA"/>
    <property type="match status" value="2"/>
</dbReference>
<organism evidence="10 11">
    <name type="scientific">Branchiostoma belcheri</name>
    <name type="common">Amphioxus</name>
    <dbReference type="NCBI Taxonomy" id="7741"/>
    <lineage>
        <taxon>Eukaryota</taxon>
        <taxon>Metazoa</taxon>
        <taxon>Chordata</taxon>
        <taxon>Cephalochordata</taxon>
        <taxon>Leptocardii</taxon>
        <taxon>Amphioxiformes</taxon>
        <taxon>Branchiostomatidae</taxon>
        <taxon>Branchiostoma</taxon>
    </lineage>
</organism>
<dbReference type="InterPro" id="IPR003599">
    <property type="entry name" value="Ig_sub"/>
</dbReference>
<evidence type="ECO:0000256" key="6">
    <source>
        <dbReference type="PROSITE-ProRule" id="PRU00076"/>
    </source>
</evidence>
<accession>A0A6P4YTD2</accession>
<dbReference type="SMART" id="SM00409">
    <property type="entry name" value="IG"/>
    <property type="match status" value="2"/>
</dbReference>
<feature type="signal peptide" evidence="8">
    <location>
        <begin position="1"/>
        <end position="24"/>
    </location>
</feature>
<keyword evidence="1 6" id="KW-0245">EGF-like domain</keyword>
<evidence type="ECO:0000256" key="8">
    <source>
        <dbReference type="SAM" id="SignalP"/>
    </source>
</evidence>
<feature type="domain" description="EGF-like" evidence="9">
    <location>
        <begin position="364"/>
        <end position="400"/>
    </location>
</feature>
<dbReference type="PANTHER" id="PTHR24035:SF109">
    <property type="entry name" value="PROTEIN DRAPER"/>
    <property type="match status" value="1"/>
</dbReference>
<evidence type="ECO:0000313" key="11">
    <source>
        <dbReference type="RefSeq" id="XP_019621877.1"/>
    </source>
</evidence>
<feature type="disulfide bond" evidence="6">
    <location>
        <begin position="249"/>
        <end position="258"/>
    </location>
</feature>
<gene>
    <name evidence="11" type="primary">LOC109468080</name>
</gene>
<dbReference type="SUPFAM" id="SSF48726">
    <property type="entry name" value="Immunoglobulin"/>
    <property type="match status" value="1"/>
</dbReference>
<dbReference type="OrthoDB" id="1668230at2759"/>
<dbReference type="Gene3D" id="2.10.25.10">
    <property type="entry name" value="Laminin"/>
    <property type="match status" value="1"/>
</dbReference>
<evidence type="ECO:0000256" key="4">
    <source>
        <dbReference type="ARBA" id="ARBA00023157"/>
    </source>
</evidence>
<dbReference type="InterPro" id="IPR052108">
    <property type="entry name" value="MEGF/SIB"/>
</dbReference>
<feature type="chain" id="PRO_5028365136" evidence="8">
    <location>
        <begin position="25"/>
        <end position="532"/>
    </location>
</feature>
<evidence type="ECO:0000259" key="9">
    <source>
        <dbReference type="PROSITE" id="PS50026"/>
    </source>
</evidence>
<protein>
    <submittedName>
        <fullName evidence="11">Tyrosine-protein kinase receptor Tie-1-like isoform X1</fullName>
    </submittedName>
</protein>
<dbReference type="PROSITE" id="PS01186">
    <property type="entry name" value="EGF_2"/>
    <property type="match status" value="1"/>
</dbReference>
<keyword evidence="3" id="KW-0677">Repeat</keyword>
<evidence type="ECO:0000313" key="10">
    <source>
        <dbReference type="Proteomes" id="UP000515135"/>
    </source>
</evidence>
<dbReference type="AlphaFoldDB" id="A0A6P4YTD2"/>
<proteinExistence type="predicted"/>
<dbReference type="SMART" id="SM00181">
    <property type="entry name" value="EGF"/>
    <property type="match status" value="3"/>
</dbReference>
<dbReference type="Gene3D" id="2.60.40.10">
    <property type="entry name" value="Immunoglobulins"/>
    <property type="match status" value="1"/>
</dbReference>
<comment type="caution">
    <text evidence="6">Lacks conserved residue(s) required for the propagation of feature annotation.</text>
</comment>
<dbReference type="Pfam" id="PF00008">
    <property type="entry name" value="EGF"/>
    <property type="match status" value="1"/>
</dbReference>
<keyword evidence="10" id="KW-1185">Reference proteome</keyword>
<reference evidence="11" key="1">
    <citation type="submission" date="2025-08" db="UniProtKB">
        <authorList>
            <consortium name="RefSeq"/>
        </authorList>
    </citation>
    <scope>IDENTIFICATION</scope>
    <source>
        <tissue evidence="11">Gonad</tissue>
    </source>
</reference>
<keyword evidence="4 6" id="KW-1015">Disulfide bond</keyword>
<dbReference type="KEGG" id="bbel:109468080"/>
<keyword evidence="2 8" id="KW-0732">Signal</keyword>
<evidence type="ECO:0000256" key="3">
    <source>
        <dbReference type="ARBA" id="ARBA00022737"/>
    </source>
</evidence>
<name>A0A6P4YTD2_BRABE</name>
<dbReference type="InterPro" id="IPR036179">
    <property type="entry name" value="Ig-like_dom_sf"/>
</dbReference>
<dbReference type="SUPFAM" id="SSF57196">
    <property type="entry name" value="EGF/Laminin"/>
    <property type="match status" value="1"/>
</dbReference>
<keyword evidence="5" id="KW-0325">Glycoprotein</keyword>
<evidence type="ECO:0000256" key="7">
    <source>
        <dbReference type="SAM" id="MobiDB-lite"/>
    </source>
</evidence>
<dbReference type="PANTHER" id="PTHR24035">
    <property type="entry name" value="MULTIPLE EPIDERMAL GROWTH FACTOR-LIKE DOMAINS PROTEIN"/>
    <property type="match status" value="1"/>
</dbReference>
<dbReference type="Proteomes" id="UP000515135">
    <property type="component" value="Unplaced"/>
</dbReference>
<dbReference type="PROSITE" id="PS50026">
    <property type="entry name" value="EGF_3"/>
    <property type="match status" value="2"/>
</dbReference>
<dbReference type="InterPro" id="IPR013783">
    <property type="entry name" value="Ig-like_fold"/>
</dbReference>
<dbReference type="InterPro" id="IPR000742">
    <property type="entry name" value="EGF"/>
</dbReference>
<evidence type="ECO:0000256" key="5">
    <source>
        <dbReference type="ARBA" id="ARBA00023180"/>
    </source>
</evidence>
<dbReference type="Gene3D" id="2.170.300.10">
    <property type="entry name" value="Tie2 ligand-binding domain superfamily"/>
    <property type="match status" value="1"/>
</dbReference>
<dbReference type="FunFam" id="2.170.300.10:FF:000003">
    <property type="entry name" value="tyrosine-protein kinase receptor Tie-1 isoform X1"/>
    <property type="match status" value="1"/>
</dbReference>
<feature type="disulfide bond" evidence="6">
    <location>
        <begin position="390"/>
        <end position="399"/>
    </location>
</feature>
<dbReference type="RefSeq" id="XP_019621877.1">
    <property type="nucleotide sequence ID" value="XM_019766318.1"/>
</dbReference>
<feature type="region of interest" description="Disordered" evidence="7">
    <location>
        <begin position="476"/>
        <end position="532"/>
    </location>
</feature>